<evidence type="ECO:0000256" key="7">
    <source>
        <dbReference type="ARBA" id="ARBA00023242"/>
    </source>
</evidence>
<sequence length="382" mass="42530">MRGKGGPENSRCKFRGVRQRIWGKWVAEIREPNKGRRLWLGTFDTDMDAARAYDDAALAMYGYGARLNLPQGFAVEDSSSPNWECTMALDCGDDYGVVEIKLDDMERGVLKVEHDDRESGVVKIEPQAEDWPCLLDEAALAYDEAALAMYGYGALLNLPDNLALNKSVSAKLIPSDSESTMTLDHEETCGVVKIEPVDREGEVAKIEPDDRKGGVVKIEPEDMEGNSKPCLVDEASLEKDGANTIENESVEYEMFDLDELMALLQTCSSPHNEVKSMQDTNEYVYNSVQLPSNEYDQSQYELNISDYSYDTKAEHSSLDYDFDLSQILSENDGCNTTLDTDHKLFDDASPDIGISNADDHSQWGLNLSAYSGNMNLEPLSLD</sequence>
<proteinExistence type="inferred from homology"/>
<evidence type="ECO:0000256" key="6">
    <source>
        <dbReference type="ARBA" id="ARBA00023163"/>
    </source>
</evidence>
<dbReference type="CDD" id="cd00018">
    <property type="entry name" value="AP2"/>
    <property type="match status" value="1"/>
</dbReference>
<dbReference type="InterPro" id="IPR036955">
    <property type="entry name" value="AP2/ERF_dom_sf"/>
</dbReference>
<evidence type="ECO:0000313" key="11">
    <source>
        <dbReference type="Proteomes" id="UP000541444"/>
    </source>
</evidence>
<evidence type="ECO:0000256" key="5">
    <source>
        <dbReference type="ARBA" id="ARBA00023159"/>
    </source>
</evidence>
<name>A0A7J7LWE4_9MAGN</name>
<evidence type="ECO:0000256" key="4">
    <source>
        <dbReference type="ARBA" id="ARBA00023125"/>
    </source>
</evidence>
<keyword evidence="5" id="KW-0010">Activator</keyword>
<dbReference type="PANTHER" id="PTHR31241:SF62">
    <property type="entry name" value="DEHYDRATION-RESPONSIVE ELEMENT-BINDING PROTEIN 2D"/>
    <property type="match status" value="1"/>
</dbReference>
<reference evidence="10 11" key="1">
    <citation type="journal article" date="2020" name="IScience">
        <title>Genome Sequencing of the Endangered Kingdonia uniflora (Circaeasteraceae, Ranunculales) Reveals Potential Mechanisms of Evolutionary Specialization.</title>
        <authorList>
            <person name="Sun Y."/>
            <person name="Deng T."/>
            <person name="Zhang A."/>
            <person name="Moore M.J."/>
            <person name="Landis J.B."/>
            <person name="Lin N."/>
            <person name="Zhang H."/>
            <person name="Zhang X."/>
            <person name="Huang J."/>
            <person name="Zhang X."/>
            <person name="Sun H."/>
            <person name="Wang H."/>
        </authorList>
    </citation>
    <scope>NUCLEOTIDE SEQUENCE [LARGE SCALE GENOMIC DNA]</scope>
    <source>
        <strain evidence="10">TB1705</strain>
        <tissue evidence="10">Leaf</tissue>
    </source>
</reference>
<evidence type="ECO:0000256" key="2">
    <source>
        <dbReference type="ARBA" id="ARBA00023015"/>
    </source>
</evidence>
<protein>
    <recommendedName>
        <fullName evidence="9">AP2/ERF domain-containing protein</fullName>
    </recommendedName>
</protein>
<dbReference type="AlphaFoldDB" id="A0A7J7LWE4"/>
<dbReference type="Pfam" id="PF00847">
    <property type="entry name" value="AP2"/>
    <property type="match status" value="1"/>
</dbReference>
<dbReference type="SUPFAM" id="SSF54171">
    <property type="entry name" value="DNA-binding domain"/>
    <property type="match status" value="1"/>
</dbReference>
<dbReference type="PANTHER" id="PTHR31241">
    <property type="entry name" value="DEHYDRATION-RESPONSIVE ELEMENT-BINDING PROTEIN 2C"/>
    <property type="match status" value="1"/>
</dbReference>
<comment type="caution">
    <text evidence="10">The sequence shown here is derived from an EMBL/GenBank/DDBJ whole genome shotgun (WGS) entry which is preliminary data.</text>
</comment>
<dbReference type="FunFam" id="3.30.730.10:FF:000001">
    <property type="entry name" value="Ethylene-responsive transcription factor 2"/>
    <property type="match status" value="1"/>
</dbReference>
<dbReference type="GO" id="GO:0000976">
    <property type="term" value="F:transcription cis-regulatory region binding"/>
    <property type="evidence" value="ECO:0007669"/>
    <property type="project" value="TreeGrafter"/>
</dbReference>
<accession>A0A7J7LWE4</accession>
<keyword evidence="11" id="KW-1185">Reference proteome</keyword>
<gene>
    <name evidence="10" type="ORF">GIB67_036636</name>
</gene>
<keyword evidence="6" id="KW-0804">Transcription</keyword>
<dbReference type="GO" id="GO:0045893">
    <property type="term" value="P:positive regulation of DNA-templated transcription"/>
    <property type="evidence" value="ECO:0007669"/>
    <property type="project" value="TreeGrafter"/>
</dbReference>
<evidence type="ECO:0000256" key="3">
    <source>
        <dbReference type="ARBA" id="ARBA00023016"/>
    </source>
</evidence>
<feature type="domain" description="AP2/ERF" evidence="9">
    <location>
        <begin position="13"/>
        <end position="70"/>
    </location>
</feature>
<dbReference type="PROSITE" id="PS51032">
    <property type="entry name" value="AP2_ERF"/>
    <property type="match status" value="1"/>
</dbReference>
<dbReference type="InterPro" id="IPR016177">
    <property type="entry name" value="DNA-bd_dom_sf"/>
</dbReference>
<dbReference type="OrthoDB" id="550883at2759"/>
<dbReference type="PRINTS" id="PR00367">
    <property type="entry name" value="ETHRSPELEMNT"/>
</dbReference>
<dbReference type="Gene3D" id="3.30.730.10">
    <property type="entry name" value="AP2/ERF domain"/>
    <property type="match status" value="1"/>
</dbReference>
<dbReference type="InterPro" id="IPR001471">
    <property type="entry name" value="AP2/ERF_dom"/>
</dbReference>
<evidence type="ECO:0000256" key="8">
    <source>
        <dbReference type="ARBA" id="ARBA00024343"/>
    </source>
</evidence>
<evidence type="ECO:0000259" key="9">
    <source>
        <dbReference type="PROSITE" id="PS51032"/>
    </source>
</evidence>
<evidence type="ECO:0000256" key="1">
    <source>
        <dbReference type="ARBA" id="ARBA00004123"/>
    </source>
</evidence>
<evidence type="ECO:0000313" key="10">
    <source>
        <dbReference type="EMBL" id="KAF6146917.1"/>
    </source>
</evidence>
<dbReference type="SMART" id="SM00380">
    <property type="entry name" value="AP2"/>
    <property type="match status" value="1"/>
</dbReference>
<dbReference type="GO" id="GO:0006950">
    <property type="term" value="P:response to stress"/>
    <property type="evidence" value="ECO:0007669"/>
    <property type="project" value="TreeGrafter"/>
</dbReference>
<dbReference type="GO" id="GO:0003700">
    <property type="term" value="F:DNA-binding transcription factor activity"/>
    <property type="evidence" value="ECO:0007669"/>
    <property type="project" value="InterPro"/>
</dbReference>
<dbReference type="Proteomes" id="UP000541444">
    <property type="component" value="Unassembled WGS sequence"/>
</dbReference>
<keyword evidence="4" id="KW-0238">DNA-binding</keyword>
<keyword evidence="3" id="KW-0346">Stress response</keyword>
<comment type="similarity">
    <text evidence="8">Belongs to the AP2/ERF transcription factor family. ERF subfamily.</text>
</comment>
<keyword evidence="2" id="KW-0805">Transcription regulation</keyword>
<organism evidence="10 11">
    <name type="scientific">Kingdonia uniflora</name>
    <dbReference type="NCBI Taxonomy" id="39325"/>
    <lineage>
        <taxon>Eukaryota</taxon>
        <taxon>Viridiplantae</taxon>
        <taxon>Streptophyta</taxon>
        <taxon>Embryophyta</taxon>
        <taxon>Tracheophyta</taxon>
        <taxon>Spermatophyta</taxon>
        <taxon>Magnoliopsida</taxon>
        <taxon>Ranunculales</taxon>
        <taxon>Circaeasteraceae</taxon>
        <taxon>Kingdonia</taxon>
    </lineage>
</organism>
<keyword evidence="7" id="KW-0539">Nucleus</keyword>
<dbReference type="EMBL" id="JACGCM010001948">
    <property type="protein sequence ID" value="KAF6146917.1"/>
    <property type="molecule type" value="Genomic_DNA"/>
</dbReference>
<comment type="subcellular location">
    <subcellularLocation>
        <location evidence="1">Nucleus</location>
    </subcellularLocation>
</comment>
<dbReference type="GO" id="GO:0005634">
    <property type="term" value="C:nucleus"/>
    <property type="evidence" value="ECO:0007669"/>
    <property type="project" value="UniProtKB-SubCell"/>
</dbReference>